<dbReference type="GO" id="GO:0005886">
    <property type="term" value="C:plasma membrane"/>
    <property type="evidence" value="ECO:0007669"/>
    <property type="project" value="UniProtKB-SubCell"/>
</dbReference>
<keyword evidence="3" id="KW-0813">Transport</keyword>
<comment type="caution">
    <text evidence="9">The sequence shown here is derived from an EMBL/GenBank/DDBJ whole genome shotgun (WGS) entry which is preliminary data.</text>
</comment>
<dbReference type="OrthoDB" id="3181706at2"/>
<feature type="transmembrane region" description="Helical" evidence="8">
    <location>
        <begin position="216"/>
        <end position="233"/>
    </location>
</feature>
<comment type="similarity">
    <text evidence="2">Belongs to the AzlC family.</text>
</comment>
<dbReference type="InterPro" id="IPR011606">
    <property type="entry name" value="Brnchd-chn_aa_trnsp_permease"/>
</dbReference>
<protein>
    <submittedName>
        <fullName evidence="9">AzlC family ABC transporter permease</fullName>
    </submittedName>
</protein>
<comment type="subcellular location">
    <subcellularLocation>
        <location evidence="1">Cell membrane</location>
        <topology evidence="1">Multi-pass membrane protein</topology>
    </subcellularLocation>
</comment>
<evidence type="ECO:0000256" key="2">
    <source>
        <dbReference type="ARBA" id="ARBA00010735"/>
    </source>
</evidence>
<dbReference type="AlphaFoldDB" id="A0A7J5BMR0"/>
<gene>
    <name evidence="9" type="ORF">F8O01_16275</name>
</gene>
<feature type="transmembrane region" description="Helical" evidence="8">
    <location>
        <begin position="69"/>
        <end position="91"/>
    </location>
</feature>
<dbReference type="PANTHER" id="PTHR34979:SF1">
    <property type="entry name" value="INNER MEMBRANE PROTEIN YGAZ"/>
    <property type="match status" value="1"/>
</dbReference>
<dbReference type="PANTHER" id="PTHR34979">
    <property type="entry name" value="INNER MEMBRANE PROTEIN YGAZ"/>
    <property type="match status" value="1"/>
</dbReference>
<evidence type="ECO:0000256" key="8">
    <source>
        <dbReference type="SAM" id="Phobius"/>
    </source>
</evidence>
<dbReference type="Pfam" id="PF03591">
    <property type="entry name" value="AzlC"/>
    <property type="match status" value="1"/>
</dbReference>
<dbReference type="Proteomes" id="UP000467240">
    <property type="component" value="Unassembled WGS sequence"/>
</dbReference>
<feature type="transmembrane region" description="Helical" evidence="8">
    <location>
        <begin position="34"/>
        <end position="54"/>
    </location>
</feature>
<keyword evidence="4" id="KW-1003">Cell membrane</keyword>
<evidence type="ECO:0000256" key="3">
    <source>
        <dbReference type="ARBA" id="ARBA00022448"/>
    </source>
</evidence>
<feature type="transmembrane region" description="Helical" evidence="8">
    <location>
        <begin position="194"/>
        <end position="210"/>
    </location>
</feature>
<keyword evidence="7 8" id="KW-0472">Membrane</keyword>
<evidence type="ECO:0000256" key="4">
    <source>
        <dbReference type="ARBA" id="ARBA00022475"/>
    </source>
</evidence>
<name>A0A7J5BMR0_9MICO</name>
<evidence type="ECO:0000313" key="10">
    <source>
        <dbReference type="Proteomes" id="UP000467240"/>
    </source>
</evidence>
<keyword evidence="6 8" id="KW-1133">Transmembrane helix</keyword>
<evidence type="ECO:0000256" key="5">
    <source>
        <dbReference type="ARBA" id="ARBA00022692"/>
    </source>
</evidence>
<proteinExistence type="inferred from homology"/>
<evidence type="ECO:0000313" key="9">
    <source>
        <dbReference type="EMBL" id="KAB1652754.1"/>
    </source>
</evidence>
<evidence type="ECO:0000256" key="6">
    <source>
        <dbReference type="ARBA" id="ARBA00022989"/>
    </source>
</evidence>
<dbReference type="EMBL" id="WBJZ01000028">
    <property type="protein sequence ID" value="KAB1652754.1"/>
    <property type="molecule type" value="Genomic_DNA"/>
</dbReference>
<dbReference type="GO" id="GO:1903785">
    <property type="term" value="P:L-valine transmembrane transport"/>
    <property type="evidence" value="ECO:0007669"/>
    <property type="project" value="TreeGrafter"/>
</dbReference>
<evidence type="ECO:0000256" key="1">
    <source>
        <dbReference type="ARBA" id="ARBA00004651"/>
    </source>
</evidence>
<evidence type="ECO:0000256" key="7">
    <source>
        <dbReference type="ARBA" id="ARBA00023136"/>
    </source>
</evidence>
<sequence>MVVMSTRAPNPMRHGWRHEVAEGLRRSTAAGLGMFPLGIAFGLLVVQAGLPWWIAPALSVTTYAGSLELMIVGMMSAGTPLATIALTTFLVNFRHVFYAFSFPLRVVRSRIARAYSVYALTDESFAVTAASPRDWTGVRLITVQLAFQLYWLGGGLVGVAAGSLLPERIEGLEFALCALFITLTLDACRTRAQIPSLVLAGLSFAVATLVAPDAALLVGLLGFVAALVVRFVATGRRTAAVMVPGDGADGDGGATRGVASTEREDHA</sequence>
<organism evidence="9 10">
    <name type="scientific">Pseudoclavibacter chungangensis</name>
    <dbReference type="NCBI Taxonomy" id="587635"/>
    <lineage>
        <taxon>Bacteria</taxon>
        <taxon>Bacillati</taxon>
        <taxon>Actinomycetota</taxon>
        <taxon>Actinomycetes</taxon>
        <taxon>Micrococcales</taxon>
        <taxon>Microbacteriaceae</taxon>
        <taxon>Pseudoclavibacter</taxon>
    </lineage>
</organism>
<accession>A0A7J5BMR0</accession>
<keyword evidence="10" id="KW-1185">Reference proteome</keyword>
<reference evidence="9 10" key="1">
    <citation type="submission" date="2019-09" db="EMBL/GenBank/DDBJ databases">
        <title>Phylogeny of genus Pseudoclavibacter and closely related genus.</title>
        <authorList>
            <person name="Li Y."/>
        </authorList>
    </citation>
    <scope>NUCLEOTIDE SEQUENCE [LARGE SCALE GENOMIC DNA]</scope>
    <source>
        <strain evidence="9 10">DSM 23821</strain>
    </source>
</reference>
<keyword evidence="5 8" id="KW-0812">Transmembrane</keyword>